<proteinExistence type="predicted"/>
<dbReference type="GeneID" id="59308866"/>
<dbReference type="OrthoDB" id="5104086at2759"/>
<protein>
    <submittedName>
        <fullName evidence="1">Uncharacterized protein</fullName>
    </submittedName>
</protein>
<name>A0A8H5R4V0_9HYPO</name>
<keyword evidence="2" id="KW-1185">Reference proteome</keyword>
<gene>
    <name evidence="1" type="ORF">FTJAE_9653</name>
</gene>
<evidence type="ECO:0000313" key="2">
    <source>
        <dbReference type="Proteomes" id="UP000530670"/>
    </source>
</evidence>
<comment type="caution">
    <text evidence="1">The sequence shown here is derived from an EMBL/GenBank/DDBJ whole genome shotgun (WGS) entry which is preliminary data.</text>
</comment>
<dbReference type="AlphaFoldDB" id="A0A8H5R4V0"/>
<dbReference type="EMBL" id="JAAQRI010000219">
    <property type="protein sequence ID" value="KAF5626488.1"/>
    <property type="molecule type" value="Genomic_DNA"/>
</dbReference>
<sequence>MDDYPPLSLAENVVFIRLFRAIYPGSTINPSNNNLILRPSKPASPGVDVLGVKAGFWNKDLKPSKHPKASEKKEITSKAQGKRAVKYAEDEAAKAEARKKGKTAYFAVNIIRGTTRRFQWKDKKGIIWSVDDVTFKPGWDLDRAEFEAKLAYDTYWGSESEQYIQASGNPSNTDSLTAKVAWTAAAKFPEKVVADHALAKFLNGITTRKFEEPHPTHVPGSISEFARNIVETNEKEWPGVVQAWKEKRNGPDAFAVNIKKHKEAFRKLMEHAVSRIDLAIATHVSLVEAVTAYDGRPQGNGPQGNGDHELPQYIDPGLTQEHVLSDIHVLPYRLAGQHATKHTQLTFHEKVMLFLVFQQLRDTANPPYRLTEKQTQLEVATLNQDHPPSIARQRSDDVARGNGRKKADKVSLGLSLNYEAGSVLWTWYDSQKKGVSHHASVSNSTTKISLWHVATRLDGGTHFALASKCVFFNLTLSITGIITDNAPPTAFTSSSSILCDIRPIKVLSNGTLESTLNRESQITQPTAFTRSLPSWSPRRGKKLFSDFATFEKKERKLLPDLTAFRYRKELPACDERQTLSSRGLSDSDELTEDIVSSDIHVASFRNPASFVDTHALLTAREKDIVFVMLQPIRKTAEPPYRITYGYWNGILKKLFDDWNTKLQAPADPILTPPPPIKEHTYITGGTLKSDQPLPNSKRRACRTVLEDFRTRGAEARIGVYINPDTNSISFPWTDTKGNAVSDSNVTLMNNRTEVDLRREAIEQYDILDLLQHVHGNKGFGVPGLDDPTNEPAVAPITQYDNPAPDEYKKAPRFQSEAGQTSWQADNAACRVSKACSDKAVARVLPWKREFANLQRVIDAEPAVTQTEGHSLASNVNMAAMAHHLDAFRARQFENLGLTSRSMLCLMMRNQATKVAMRELMMVSAGKGTDAML</sequence>
<reference evidence="1 2" key="1">
    <citation type="submission" date="2020-05" db="EMBL/GenBank/DDBJ databases">
        <title>Identification and distribution of gene clusters putatively required for synthesis of sphingolipid metabolism inhibitors in phylogenetically diverse species of the filamentous fungus Fusarium.</title>
        <authorList>
            <person name="Kim H.-S."/>
            <person name="Busman M."/>
            <person name="Brown D.W."/>
            <person name="Divon H."/>
            <person name="Uhlig S."/>
            <person name="Proctor R.H."/>
        </authorList>
    </citation>
    <scope>NUCLEOTIDE SEQUENCE [LARGE SCALE GENOMIC DNA]</scope>
    <source>
        <strain evidence="1 2">NRRL 66243</strain>
    </source>
</reference>
<dbReference type="Proteomes" id="UP000530670">
    <property type="component" value="Unassembled WGS sequence"/>
</dbReference>
<dbReference type="RefSeq" id="XP_037203293.1">
    <property type="nucleotide sequence ID" value="XM_037356596.1"/>
</dbReference>
<accession>A0A8H5R4V0</accession>
<organism evidence="1 2">
    <name type="scientific">Fusarium tjaetaba</name>
    <dbReference type="NCBI Taxonomy" id="1567544"/>
    <lineage>
        <taxon>Eukaryota</taxon>
        <taxon>Fungi</taxon>
        <taxon>Dikarya</taxon>
        <taxon>Ascomycota</taxon>
        <taxon>Pezizomycotina</taxon>
        <taxon>Sordariomycetes</taxon>
        <taxon>Hypocreomycetidae</taxon>
        <taxon>Hypocreales</taxon>
        <taxon>Nectriaceae</taxon>
        <taxon>Fusarium</taxon>
        <taxon>Fusarium fujikuroi species complex</taxon>
    </lineage>
</organism>
<evidence type="ECO:0000313" key="1">
    <source>
        <dbReference type="EMBL" id="KAF5626488.1"/>
    </source>
</evidence>